<dbReference type="InterPro" id="IPR042099">
    <property type="entry name" value="ANL_N_sf"/>
</dbReference>
<dbReference type="SUPFAM" id="SSF56801">
    <property type="entry name" value="Acetyl-CoA synthetase-like"/>
    <property type="match status" value="1"/>
</dbReference>
<dbReference type="PROSITE" id="PS00455">
    <property type="entry name" value="AMP_BINDING"/>
    <property type="match status" value="1"/>
</dbReference>
<dbReference type="InterPro" id="IPR025110">
    <property type="entry name" value="AMP-bd_C"/>
</dbReference>
<dbReference type="Pfam" id="PF13193">
    <property type="entry name" value="AMP-binding_C"/>
    <property type="match status" value="1"/>
</dbReference>
<accession>A0ABW0RJZ0</accession>
<evidence type="ECO:0000256" key="3">
    <source>
        <dbReference type="ARBA" id="ARBA00022741"/>
    </source>
</evidence>
<evidence type="ECO:0000313" key="8">
    <source>
        <dbReference type="Proteomes" id="UP001596055"/>
    </source>
</evidence>
<dbReference type="RefSeq" id="WP_248154354.1">
    <property type="nucleotide sequence ID" value="NZ_JAKZAJ010000001.1"/>
</dbReference>
<dbReference type="GO" id="GO:0004467">
    <property type="term" value="F:long-chain fatty acid-CoA ligase activity"/>
    <property type="evidence" value="ECO:0007669"/>
    <property type="project" value="UniProtKB-EC"/>
</dbReference>
<comment type="caution">
    <text evidence="7">The sequence shown here is derived from an EMBL/GenBank/DDBJ whole genome shotgun (WGS) entry which is preliminary data.</text>
</comment>
<evidence type="ECO:0000256" key="1">
    <source>
        <dbReference type="ARBA" id="ARBA00006432"/>
    </source>
</evidence>
<dbReference type="EMBL" id="JBHSNL010000001">
    <property type="protein sequence ID" value="MFC5544581.1"/>
    <property type="molecule type" value="Genomic_DNA"/>
</dbReference>
<evidence type="ECO:0000313" key="7">
    <source>
        <dbReference type="EMBL" id="MFC5544581.1"/>
    </source>
</evidence>
<dbReference type="Pfam" id="PF00501">
    <property type="entry name" value="AMP-binding"/>
    <property type="match status" value="1"/>
</dbReference>
<comment type="similarity">
    <text evidence="1">Belongs to the ATP-dependent AMP-binding enzyme family.</text>
</comment>
<feature type="domain" description="AMP-binding enzyme C-terminal" evidence="6">
    <location>
        <begin position="484"/>
        <end position="561"/>
    </location>
</feature>
<dbReference type="EC" id="6.2.1.3" evidence="7"/>
<dbReference type="InterPro" id="IPR045851">
    <property type="entry name" value="AMP-bd_C_sf"/>
</dbReference>
<dbReference type="Gene3D" id="3.40.50.12780">
    <property type="entry name" value="N-terminal domain of ligase-like"/>
    <property type="match status" value="1"/>
</dbReference>
<keyword evidence="8" id="KW-1185">Reference proteome</keyword>
<evidence type="ECO:0000259" key="6">
    <source>
        <dbReference type="Pfam" id="PF13193"/>
    </source>
</evidence>
<dbReference type="PANTHER" id="PTHR43107">
    <property type="entry name" value="LONG-CHAIN FATTY ACID TRANSPORT PROTEIN"/>
    <property type="match status" value="1"/>
</dbReference>
<dbReference type="PANTHER" id="PTHR43107:SF15">
    <property type="entry name" value="FATTY ACID TRANSPORT PROTEIN 3, ISOFORM A"/>
    <property type="match status" value="1"/>
</dbReference>
<gene>
    <name evidence="7" type="ORF">ACFPQA_05945</name>
</gene>
<organism evidence="7 8">
    <name type="scientific">Marinobacter koreensis</name>
    <dbReference type="NCBI Taxonomy" id="335974"/>
    <lineage>
        <taxon>Bacteria</taxon>
        <taxon>Pseudomonadati</taxon>
        <taxon>Pseudomonadota</taxon>
        <taxon>Gammaproteobacteria</taxon>
        <taxon>Pseudomonadales</taxon>
        <taxon>Marinobacteraceae</taxon>
        <taxon>Marinobacter</taxon>
    </lineage>
</organism>
<protein>
    <submittedName>
        <fullName evidence="7">Long-chain-acyl-CoA synthetase</fullName>
        <ecNumber evidence="7">6.2.1.3</ecNumber>
    </submittedName>
</protein>
<dbReference type="NCBIfam" id="NF006134">
    <property type="entry name" value="PRK08279.1"/>
    <property type="match status" value="1"/>
</dbReference>
<feature type="domain" description="AMP-dependent synthetase/ligase" evidence="5">
    <location>
        <begin position="48"/>
        <end position="379"/>
    </location>
</feature>
<dbReference type="InterPro" id="IPR000873">
    <property type="entry name" value="AMP-dep_synth/lig_dom"/>
</dbReference>
<keyword evidence="4" id="KW-0067">ATP-binding</keyword>
<dbReference type="InterPro" id="IPR020845">
    <property type="entry name" value="AMP-binding_CS"/>
</dbReference>
<name>A0ABW0RJZ0_9GAMM</name>
<reference evidence="8" key="1">
    <citation type="journal article" date="2019" name="Int. J. Syst. Evol. Microbiol.">
        <title>The Global Catalogue of Microorganisms (GCM) 10K type strain sequencing project: providing services to taxonomists for standard genome sequencing and annotation.</title>
        <authorList>
            <consortium name="The Broad Institute Genomics Platform"/>
            <consortium name="The Broad Institute Genome Sequencing Center for Infectious Disease"/>
            <person name="Wu L."/>
            <person name="Ma J."/>
        </authorList>
    </citation>
    <scope>NUCLEOTIDE SEQUENCE [LARGE SCALE GENOMIC DNA]</scope>
    <source>
        <strain evidence="8">CGMCC 4.1799</strain>
    </source>
</reference>
<proteinExistence type="inferred from homology"/>
<evidence type="ECO:0000256" key="4">
    <source>
        <dbReference type="ARBA" id="ARBA00022840"/>
    </source>
</evidence>
<dbReference type="Proteomes" id="UP001596055">
    <property type="component" value="Unassembled WGS sequence"/>
</dbReference>
<evidence type="ECO:0000256" key="2">
    <source>
        <dbReference type="ARBA" id="ARBA00022598"/>
    </source>
</evidence>
<keyword evidence="3" id="KW-0547">Nucleotide-binding</keyword>
<evidence type="ECO:0000259" key="5">
    <source>
        <dbReference type="Pfam" id="PF00501"/>
    </source>
</evidence>
<sequence>MSQDNVSARDLVRSLPGVLRRLPSIAKGLYYYSVKDDDADLTLGRLVEQNAEKHGQRPAILFNDLSVTWRELNDWSNRIAQYLNDQGLQKGDAIAVLLENRPELLAVVAGAAKIGVACAMLNTSQKGKVLAHSINLIQPRMIVAGEELVAPLKAIRKDIHPDHPQPFQFLANTNTLNVFGEAPAGFTNMAEHVSARSSSPVHLNDPPTMGDTAVYLYTSGTTGLPKAAPGSHKKFVRAYGGFGLMSLAMGPEDVLYCTLPLYHGTALLVCWGSVLAGGSAIALRRKFSASAFWDDVRHYHATTFGYVGELCRYLLNQPPSDQDRNHSLTKMIGNGLRPSIWREFKERFGIETVAELYASSEGNIGFSNFFNMDNTVGFSTAPYKLVKYHEGTRDPIRNEKGRLEEAKKGEPGLLIGEINKKWAFEGYTQKEATEKSILRNAFKKGDAWFNTGDVLREIGWRHLQFVDRMGDTFRWKGENVSTTEVENIIDGSGLVQEAIVYGVEIPGTNGKAGMVTLVPQNGGTDFDPNALARYLQDNLPPYAVPVFVRVTHEIEKTGTFKYRKVDIQKAGFTLERPHEEVYAWLPGTAGYTRLTPDLASQIESGDLRF</sequence>
<dbReference type="Gene3D" id="3.30.300.30">
    <property type="match status" value="1"/>
</dbReference>
<keyword evidence="2 7" id="KW-0436">Ligase</keyword>